<accession>A0ABD6BYC2</accession>
<dbReference type="AlphaFoldDB" id="A0ABD6BYC2"/>
<comment type="caution">
    <text evidence="1">The sequence shown here is derived from an EMBL/GenBank/DDBJ whole genome shotgun (WGS) entry which is preliminary data.</text>
</comment>
<dbReference type="EMBL" id="JBHUDB010000002">
    <property type="protein sequence ID" value="MFD1570074.1"/>
    <property type="molecule type" value="Genomic_DNA"/>
</dbReference>
<dbReference type="Proteomes" id="UP001597185">
    <property type="component" value="Unassembled WGS sequence"/>
</dbReference>
<dbReference type="RefSeq" id="WP_256397115.1">
    <property type="nucleotide sequence ID" value="NZ_JANHDL010000004.1"/>
</dbReference>
<proteinExistence type="predicted"/>
<gene>
    <name evidence="1" type="ORF">ACFR9T_05670</name>
</gene>
<evidence type="ECO:0000313" key="2">
    <source>
        <dbReference type="Proteomes" id="UP001597185"/>
    </source>
</evidence>
<protein>
    <submittedName>
        <fullName evidence="1">Uncharacterized protein</fullName>
    </submittedName>
</protein>
<keyword evidence="2" id="KW-1185">Reference proteome</keyword>
<name>A0ABD6BYC2_9EURY</name>
<reference evidence="1 2" key="1">
    <citation type="journal article" date="2019" name="Int. J. Syst. Evol. Microbiol.">
        <title>The Global Catalogue of Microorganisms (GCM) 10K type strain sequencing project: providing services to taxonomists for standard genome sequencing and annotation.</title>
        <authorList>
            <consortium name="The Broad Institute Genomics Platform"/>
            <consortium name="The Broad Institute Genome Sequencing Center for Infectious Disease"/>
            <person name="Wu L."/>
            <person name="Ma J."/>
        </authorList>
    </citation>
    <scope>NUCLEOTIDE SEQUENCE [LARGE SCALE GENOMIC DNA]</scope>
    <source>
        <strain evidence="1 2">CGMCC 1.12689</strain>
    </source>
</reference>
<organism evidence="1 2">
    <name type="scientific">Halorubrum laminariae</name>
    <dbReference type="NCBI Taxonomy" id="1433523"/>
    <lineage>
        <taxon>Archaea</taxon>
        <taxon>Methanobacteriati</taxon>
        <taxon>Methanobacteriota</taxon>
        <taxon>Stenosarchaea group</taxon>
        <taxon>Halobacteria</taxon>
        <taxon>Halobacteriales</taxon>
        <taxon>Haloferacaceae</taxon>
        <taxon>Halorubrum</taxon>
    </lineage>
</organism>
<sequence>MDTITVEAFETLDRNVAEVSTDAEAYIEVEVTRKEAVDVDDALSSLLKEAIGGEYGNAEQVSNFKRLWEGRSQQNPTIMITSSDEADIALDALDRFEADELDLTDRIHDDLVEAINETSVDL</sequence>
<evidence type="ECO:0000313" key="1">
    <source>
        <dbReference type="EMBL" id="MFD1570074.1"/>
    </source>
</evidence>